<feature type="binding site" evidence="5">
    <location>
        <position position="53"/>
    </location>
    <ligand>
        <name>ATP</name>
        <dbReference type="ChEBI" id="CHEBI:30616"/>
    </ligand>
</feature>
<dbReference type="SUPFAM" id="SSF56112">
    <property type="entry name" value="Protein kinase-like (PK-like)"/>
    <property type="match status" value="1"/>
</dbReference>
<dbReference type="Pfam" id="PF00069">
    <property type="entry name" value="Pkinase"/>
    <property type="match status" value="1"/>
</dbReference>
<dbReference type="GO" id="GO:0004674">
    <property type="term" value="F:protein serine/threonine kinase activity"/>
    <property type="evidence" value="ECO:0007669"/>
    <property type="project" value="UniProtKB-KW"/>
</dbReference>
<gene>
    <name evidence="7" type="ORF">SAMN05216184_105124</name>
</gene>
<evidence type="ECO:0000256" key="2">
    <source>
        <dbReference type="ARBA" id="ARBA00022741"/>
    </source>
</evidence>
<dbReference type="SMART" id="SM00220">
    <property type="entry name" value="S_TKc"/>
    <property type="match status" value="1"/>
</dbReference>
<dbReference type="InterPro" id="IPR000719">
    <property type="entry name" value="Prot_kinase_dom"/>
</dbReference>
<dbReference type="PROSITE" id="PS00107">
    <property type="entry name" value="PROTEIN_KINASE_ATP"/>
    <property type="match status" value="1"/>
</dbReference>
<dbReference type="GO" id="GO:0005524">
    <property type="term" value="F:ATP binding"/>
    <property type="evidence" value="ECO:0007669"/>
    <property type="project" value="UniProtKB-UniRule"/>
</dbReference>
<evidence type="ECO:0000256" key="4">
    <source>
        <dbReference type="ARBA" id="ARBA00022840"/>
    </source>
</evidence>
<dbReference type="EMBL" id="UETB01000005">
    <property type="protein sequence ID" value="SSA41869.1"/>
    <property type="molecule type" value="Genomic_DNA"/>
</dbReference>
<organism evidence="7 8">
    <name type="scientific">Georgenia satyanarayanai</name>
    <dbReference type="NCBI Taxonomy" id="860221"/>
    <lineage>
        <taxon>Bacteria</taxon>
        <taxon>Bacillati</taxon>
        <taxon>Actinomycetota</taxon>
        <taxon>Actinomycetes</taxon>
        <taxon>Micrococcales</taxon>
        <taxon>Bogoriellaceae</taxon>
        <taxon>Georgenia</taxon>
    </lineage>
</organism>
<dbReference type="Gene3D" id="3.30.200.20">
    <property type="entry name" value="Phosphorylase Kinase, domain 1"/>
    <property type="match status" value="1"/>
</dbReference>
<protein>
    <submittedName>
        <fullName evidence="7">Serine/threonine protein kinase</fullName>
    </submittedName>
</protein>
<evidence type="ECO:0000256" key="3">
    <source>
        <dbReference type="ARBA" id="ARBA00022777"/>
    </source>
</evidence>
<feature type="domain" description="Protein kinase" evidence="6">
    <location>
        <begin position="24"/>
        <end position="274"/>
    </location>
</feature>
<name>A0A2Y9AH50_9MICO</name>
<dbReference type="InterPro" id="IPR017441">
    <property type="entry name" value="Protein_kinase_ATP_BS"/>
</dbReference>
<dbReference type="AlphaFoldDB" id="A0A2Y9AH50"/>
<keyword evidence="7" id="KW-0723">Serine/threonine-protein kinase</keyword>
<keyword evidence="1" id="KW-0808">Transferase</keyword>
<dbReference type="PANTHER" id="PTHR43289">
    <property type="entry name" value="MITOGEN-ACTIVATED PROTEIN KINASE KINASE KINASE 20-RELATED"/>
    <property type="match status" value="1"/>
</dbReference>
<dbReference type="Proteomes" id="UP000250222">
    <property type="component" value="Unassembled WGS sequence"/>
</dbReference>
<evidence type="ECO:0000259" key="6">
    <source>
        <dbReference type="PROSITE" id="PS50011"/>
    </source>
</evidence>
<dbReference type="InterPro" id="IPR008271">
    <property type="entry name" value="Ser/Thr_kinase_AS"/>
</dbReference>
<proteinExistence type="predicted"/>
<evidence type="ECO:0000313" key="7">
    <source>
        <dbReference type="EMBL" id="SSA41869.1"/>
    </source>
</evidence>
<dbReference type="PANTHER" id="PTHR43289:SF34">
    <property type="entry name" value="SERINE_THREONINE-PROTEIN KINASE YBDM-RELATED"/>
    <property type="match status" value="1"/>
</dbReference>
<dbReference type="InterPro" id="IPR011009">
    <property type="entry name" value="Kinase-like_dom_sf"/>
</dbReference>
<accession>A0A2Y9AH50</accession>
<keyword evidence="4 5" id="KW-0067">ATP-binding</keyword>
<dbReference type="PROSITE" id="PS50011">
    <property type="entry name" value="PROTEIN_KINASE_DOM"/>
    <property type="match status" value="1"/>
</dbReference>
<keyword evidence="3 7" id="KW-0418">Kinase</keyword>
<sequence length="313" mass="32552">MLPRGATREPRTTMAGVIRLADRYELRHVVGRGGMGSVWAARDVRSGRDVAVKTAEALPEETSALRREAALAASVDHPGVVDVHDAGHDGATAYLVMDLLDGPDLAAVLDDGPVPPAEAMRIAHGVADALAAVHGAGVVHADVKPANVMLSEDAVVLVDFGVAAASPDDDAGPVTFGTAPYMAPEQVASSPATAASDVYALGCLLTATLAGRPPFTADSPTEVLRHHVRATAPRLRELLPGVPARLDELVATMLDKDPAGRCSAAEVRDVLAELREDVPLPPRPLRPVGDLTARLDPDATRPILEVLDLPSAA</sequence>
<dbReference type="Gene3D" id="1.10.510.10">
    <property type="entry name" value="Transferase(Phosphotransferase) domain 1"/>
    <property type="match status" value="1"/>
</dbReference>
<dbReference type="CDD" id="cd14014">
    <property type="entry name" value="STKc_PknB_like"/>
    <property type="match status" value="1"/>
</dbReference>
<dbReference type="PROSITE" id="PS00108">
    <property type="entry name" value="PROTEIN_KINASE_ST"/>
    <property type="match status" value="1"/>
</dbReference>
<keyword evidence="2 5" id="KW-0547">Nucleotide-binding</keyword>
<evidence type="ECO:0000313" key="8">
    <source>
        <dbReference type="Proteomes" id="UP000250222"/>
    </source>
</evidence>
<keyword evidence="8" id="KW-1185">Reference proteome</keyword>
<evidence type="ECO:0000256" key="5">
    <source>
        <dbReference type="PROSITE-ProRule" id="PRU10141"/>
    </source>
</evidence>
<evidence type="ECO:0000256" key="1">
    <source>
        <dbReference type="ARBA" id="ARBA00022679"/>
    </source>
</evidence>
<reference evidence="7 8" key="1">
    <citation type="submission" date="2016-10" db="EMBL/GenBank/DDBJ databases">
        <authorList>
            <person name="Cai Z."/>
        </authorList>
    </citation>
    <scope>NUCLEOTIDE SEQUENCE [LARGE SCALE GENOMIC DNA]</scope>
    <source>
        <strain evidence="7 8">CGMCC 1.10826</strain>
    </source>
</reference>